<dbReference type="NCBIfam" id="NF037982">
    <property type="entry name" value="Nramp_1"/>
    <property type="match status" value="1"/>
</dbReference>
<dbReference type="GO" id="GO:0005886">
    <property type="term" value="C:plasma membrane"/>
    <property type="evidence" value="ECO:0007669"/>
    <property type="project" value="TreeGrafter"/>
</dbReference>
<feature type="transmembrane region" description="Helical" evidence="5">
    <location>
        <begin position="307"/>
        <end position="331"/>
    </location>
</feature>
<feature type="transmembrane region" description="Helical" evidence="5">
    <location>
        <begin position="79"/>
        <end position="104"/>
    </location>
</feature>
<feature type="transmembrane region" description="Helical" evidence="5">
    <location>
        <begin position="111"/>
        <end position="131"/>
    </location>
</feature>
<dbReference type="InterPro" id="IPR001046">
    <property type="entry name" value="NRAMP_fam"/>
</dbReference>
<evidence type="ECO:0000256" key="4">
    <source>
        <dbReference type="ARBA" id="ARBA00023136"/>
    </source>
</evidence>
<dbReference type="PANTHER" id="PTHR11706">
    <property type="entry name" value="SOLUTE CARRIER PROTEIN FAMILY 11 MEMBER"/>
    <property type="match status" value="1"/>
</dbReference>
<dbReference type="Proteomes" id="UP000030753">
    <property type="component" value="Unassembled WGS sequence"/>
</dbReference>
<dbReference type="GO" id="GO:0030026">
    <property type="term" value="P:intracellular manganese ion homeostasis"/>
    <property type="evidence" value="ECO:0007669"/>
    <property type="project" value="TreeGrafter"/>
</dbReference>
<keyword evidence="4 5" id="KW-0472">Membrane</keyword>
<evidence type="ECO:0000256" key="2">
    <source>
        <dbReference type="ARBA" id="ARBA00022692"/>
    </source>
</evidence>
<dbReference type="OrthoDB" id="409173at2759"/>
<dbReference type="GO" id="GO:0034755">
    <property type="term" value="P:iron ion transmembrane transport"/>
    <property type="evidence" value="ECO:0007669"/>
    <property type="project" value="TreeGrafter"/>
</dbReference>
<dbReference type="NCBIfam" id="TIGR01197">
    <property type="entry name" value="nramp"/>
    <property type="match status" value="1"/>
</dbReference>
<reference evidence="6 7" key="1">
    <citation type="submission" date="2011-06" db="EMBL/GenBank/DDBJ databases">
        <title>The Genome Sequence of Fusarium oxysporum FOSC 3-a.</title>
        <authorList>
            <consortium name="The Broad Institute Genome Sequencing Platform"/>
            <person name="Ma L.-J."/>
            <person name="Gale L.R."/>
            <person name="Schwartz D.C."/>
            <person name="Zhou S."/>
            <person name="Corby-Kistler H."/>
            <person name="Young S.K."/>
            <person name="Zeng Q."/>
            <person name="Gargeya S."/>
            <person name="Fitzgerald M."/>
            <person name="Haas B."/>
            <person name="Abouelleil A."/>
            <person name="Alvarado L."/>
            <person name="Arachchi H.M."/>
            <person name="Berlin A."/>
            <person name="Brown A."/>
            <person name="Chapman S.B."/>
            <person name="Chen Z."/>
            <person name="Dunbar C."/>
            <person name="Freedman E."/>
            <person name="Gearin G."/>
            <person name="Gellesch M."/>
            <person name="Goldberg J."/>
            <person name="Griggs A."/>
            <person name="Gujja S."/>
            <person name="Heiman D."/>
            <person name="Howarth C."/>
            <person name="Larson L."/>
            <person name="Lui A."/>
            <person name="MacDonald P.J.P."/>
            <person name="Mehta T."/>
            <person name="Montmayeur A."/>
            <person name="Murphy C."/>
            <person name="Neiman D."/>
            <person name="Pearson M."/>
            <person name="Priest M."/>
            <person name="Roberts A."/>
            <person name="Saif S."/>
            <person name="Shea T."/>
            <person name="Shenoy N."/>
            <person name="Sisk P."/>
            <person name="Stolte C."/>
            <person name="Sykes S."/>
            <person name="Wortman J."/>
            <person name="Nusbaum C."/>
            <person name="Birren B."/>
        </authorList>
    </citation>
    <scope>NUCLEOTIDE SEQUENCE [LARGE SCALE GENOMIC DNA]</scope>
    <source>
        <strain evidence="7">FOSC 3-a</strain>
    </source>
</reference>
<dbReference type="Pfam" id="PF01566">
    <property type="entry name" value="Nramp"/>
    <property type="match status" value="1"/>
</dbReference>
<feature type="transmembrane region" description="Helical" evidence="5">
    <location>
        <begin position="143"/>
        <end position="165"/>
    </location>
</feature>
<keyword evidence="3 5" id="KW-1133">Transmembrane helix</keyword>
<protein>
    <submittedName>
        <fullName evidence="6">Manganese transporter</fullName>
    </submittedName>
</protein>
<keyword evidence="2 5" id="KW-0812">Transmembrane</keyword>
<feature type="transmembrane region" description="Helical" evidence="5">
    <location>
        <begin position="36"/>
        <end position="59"/>
    </location>
</feature>
<organism evidence="6 7">
    <name type="scientific">Fusarium oxysporum NRRL 32931</name>
    <dbReference type="NCBI Taxonomy" id="660029"/>
    <lineage>
        <taxon>Eukaryota</taxon>
        <taxon>Fungi</taxon>
        <taxon>Dikarya</taxon>
        <taxon>Ascomycota</taxon>
        <taxon>Pezizomycotina</taxon>
        <taxon>Sordariomycetes</taxon>
        <taxon>Hypocreomycetidae</taxon>
        <taxon>Hypocreales</taxon>
        <taxon>Nectriaceae</taxon>
        <taxon>Fusarium</taxon>
        <taxon>Fusarium oxysporum species complex</taxon>
    </lineage>
</organism>
<dbReference type="PRINTS" id="PR00447">
    <property type="entry name" value="NATRESASSCMP"/>
</dbReference>
<evidence type="ECO:0000256" key="3">
    <source>
        <dbReference type="ARBA" id="ARBA00022989"/>
    </source>
</evidence>
<dbReference type="PANTHER" id="PTHR11706:SF101">
    <property type="entry name" value="MANGANESE TRANSPORTER SMF1"/>
    <property type="match status" value="1"/>
</dbReference>
<accession>W9HFC9</accession>
<dbReference type="AlphaFoldDB" id="W9HFC9"/>
<name>W9HFC9_FUSOX</name>
<proteinExistence type="predicted"/>
<dbReference type="GO" id="GO:0005384">
    <property type="term" value="F:manganese ion transmembrane transporter activity"/>
    <property type="evidence" value="ECO:0007669"/>
    <property type="project" value="TreeGrafter"/>
</dbReference>
<dbReference type="GO" id="GO:0015086">
    <property type="term" value="F:cadmium ion transmembrane transporter activity"/>
    <property type="evidence" value="ECO:0007669"/>
    <property type="project" value="TreeGrafter"/>
</dbReference>
<sequence length="444" mass="48082">MVAFMTIKYQKTIATILDPGNYATDIAAGASYRFRLLFIVLLANVFAIFFQSLAIKLGTVSGLNLAEAGPAFLPRWLNYILYFFAEVAIIATDIAEVIGFAIALNLLIPRVPLVAGCAISIADVMVILPFYRLEKSMKGLRLFEYFIMCLVLGVVVCFCIQLSLIKDTPIGQVFKGYLPSGAIIEQECLYQACGILGATVMPHCLYLGSGIVQPRLRDYDARRELLPLEPMSGASSTNDGVNKAYYIPSLAAIRHSFKVSILELAIALFTFALFINSAILVVARASLYNNREALEADIFSIHDLLSASISPAGALALLLSGVSAGIVCTIVGQIVSEGALNWKLRPWVRRLVTRSISISPSIIIAGAVGRPGLNTALNGSQVALSIVLPFVTAPLIHFTCRDKYMTVQPGMGHFLVEVNRPGVAFFGRSVMATQGDGEWCRQDG</sequence>
<comment type="subcellular location">
    <subcellularLocation>
        <location evidence="1">Membrane</location>
        <topology evidence="1">Multi-pass membrane protein</topology>
    </subcellularLocation>
</comment>
<evidence type="ECO:0000313" key="7">
    <source>
        <dbReference type="Proteomes" id="UP000030753"/>
    </source>
</evidence>
<evidence type="ECO:0000313" key="6">
    <source>
        <dbReference type="EMBL" id="EWY79714.1"/>
    </source>
</evidence>
<gene>
    <name evidence="6" type="ORF">FOYG_17111</name>
</gene>
<dbReference type="HOGENOM" id="CLU_020088_4_2_1"/>
<feature type="transmembrane region" description="Helical" evidence="5">
    <location>
        <begin position="351"/>
        <end position="369"/>
    </location>
</feature>
<feature type="transmembrane region" description="Helical" evidence="5">
    <location>
        <begin position="264"/>
        <end position="287"/>
    </location>
</feature>
<dbReference type="EMBL" id="JH717856">
    <property type="protein sequence ID" value="EWY79714.1"/>
    <property type="molecule type" value="Genomic_DNA"/>
</dbReference>
<evidence type="ECO:0000256" key="5">
    <source>
        <dbReference type="SAM" id="Phobius"/>
    </source>
</evidence>
<feature type="transmembrane region" description="Helical" evidence="5">
    <location>
        <begin position="381"/>
        <end position="400"/>
    </location>
</feature>
<evidence type="ECO:0000256" key="1">
    <source>
        <dbReference type="ARBA" id="ARBA00004141"/>
    </source>
</evidence>